<evidence type="ECO:0000313" key="3">
    <source>
        <dbReference type="EMBL" id="ERN00971.1"/>
    </source>
</evidence>
<name>W1P080_AMBTC</name>
<dbReference type="InterPro" id="IPR007320">
    <property type="entry name" value="PDCD2_C"/>
</dbReference>
<dbReference type="KEGG" id="atr:18429046"/>
<dbReference type="PANTHER" id="PTHR47762:SF2">
    <property type="entry name" value="OS04G0640800 PROTEIN"/>
    <property type="match status" value="1"/>
</dbReference>
<protein>
    <recommendedName>
        <fullName evidence="2">Programmed cell death protein 2 C-terminal domain-containing protein</fullName>
    </recommendedName>
</protein>
<feature type="region of interest" description="Disordered" evidence="1">
    <location>
        <begin position="104"/>
        <end position="127"/>
    </location>
</feature>
<dbReference type="EMBL" id="KI394767">
    <property type="protein sequence ID" value="ERN00971.1"/>
    <property type="molecule type" value="Genomic_DNA"/>
</dbReference>
<keyword evidence="4" id="KW-1185">Reference proteome</keyword>
<dbReference type="HOGENOM" id="CLU_034893_0_0_1"/>
<organism evidence="3 4">
    <name type="scientific">Amborella trichopoda</name>
    <dbReference type="NCBI Taxonomy" id="13333"/>
    <lineage>
        <taxon>Eukaryota</taxon>
        <taxon>Viridiplantae</taxon>
        <taxon>Streptophyta</taxon>
        <taxon>Embryophyta</taxon>
        <taxon>Tracheophyta</taxon>
        <taxon>Spermatophyta</taxon>
        <taxon>Magnoliopsida</taxon>
        <taxon>Amborellales</taxon>
        <taxon>Amborellaceae</taxon>
        <taxon>Amborella</taxon>
    </lineage>
</organism>
<dbReference type="GO" id="GO:0005737">
    <property type="term" value="C:cytoplasm"/>
    <property type="evidence" value="ECO:0007669"/>
    <property type="project" value="InterPro"/>
</dbReference>
<evidence type="ECO:0000259" key="2">
    <source>
        <dbReference type="Pfam" id="PF04194"/>
    </source>
</evidence>
<dbReference type="PANTHER" id="PTHR47762">
    <property type="entry name" value="OSJNBB0079B02.4 PROTEIN"/>
    <property type="match status" value="1"/>
</dbReference>
<dbReference type="Gramene" id="ERN00971">
    <property type="protein sequence ID" value="ERN00971"/>
    <property type="gene ID" value="AMTR_s00002p00090480"/>
</dbReference>
<dbReference type="Proteomes" id="UP000017836">
    <property type="component" value="Unassembled WGS sequence"/>
</dbReference>
<dbReference type="STRING" id="13333.W1P080"/>
<dbReference type="OrthoDB" id="366284at2759"/>
<dbReference type="eggNOG" id="KOG2061">
    <property type="taxonomic scope" value="Eukaryota"/>
</dbReference>
<feature type="compositionally biased region" description="Low complexity" evidence="1">
    <location>
        <begin position="117"/>
        <end position="127"/>
    </location>
</feature>
<feature type="domain" description="Programmed cell death protein 2 C-terminal" evidence="2">
    <location>
        <begin position="262"/>
        <end position="376"/>
    </location>
</feature>
<sequence length="390" mass="43191">MGEVILGMPGPWAEDNHEASDHFTTKIGGLPDWPVPVEAIKTELLKCGVCGGDLILVAQVFAPISSNCLQVEERTLYVLGCPGPKCGRELTSWRTLRLQKSTTGDPVTSVINHDSAKPSASSGSISSGDNWWGGDAWITEGSGDELGNMKGGNVSLVDLSRAFMEVANASSHAHKQKDIMLPNSEEKKSASKQRTKVIRDSNTQVVPCFYLYSLKEPLLQDGLHALSSLSIKGSKEDPDNDQGNEELWEQEGYEYGQTMHTDRTYLKFKKCLDAFPEQCFRYCHGCRPLLAAKEVANPGNCALCGGPLHYEMQLMPPLLYYLREAGRDSAFKRSTKDWNWITLIVYTCAKSCSPPFDNDNGIGNTWFVAEETTILQYEESFEELDLLDDL</sequence>
<reference evidence="4" key="1">
    <citation type="journal article" date="2013" name="Science">
        <title>The Amborella genome and the evolution of flowering plants.</title>
        <authorList>
            <consortium name="Amborella Genome Project"/>
        </authorList>
    </citation>
    <scope>NUCLEOTIDE SEQUENCE [LARGE SCALE GENOMIC DNA]</scope>
</reference>
<dbReference type="Pfam" id="PF04194">
    <property type="entry name" value="PDCD2_C"/>
    <property type="match status" value="1"/>
</dbReference>
<gene>
    <name evidence="3" type="ORF">AMTR_s00002p00090480</name>
</gene>
<dbReference type="AlphaFoldDB" id="W1P080"/>
<accession>W1P080</accession>
<evidence type="ECO:0000313" key="4">
    <source>
        <dbReference type="Proteomes" id="UP000017836"/>
    </source>
</evidence>
<dbReference type="OMA" id="MPGPWAD"/>
<proteinExistence type="predicted"/>
<evidence type="ECO:0000256" key="1">
    <source>
        <dbReference type="SAM" id="MobiDB-lite"/>
    </source>
</evidence>